<evidence type="ECO:0000256" key="1">
    <source>
        <dbReference type="SAM" id="MobiDB-lite"/>
    </source>
</evidence>
<dbReference type="Proteomes" id="UP001381693">
    <property type="component" value="Unassembled WGS sequence"/>
</dbReference>
<comment type="caution">
    <text evidence="2">The sequence shown here is derived from an EMBL/GenBank/DDBJ whole genome shotgun (WGS) entry which is preliminary data.</text>
</comment>
<evidence type="ECO:0000313" key="3">
    <source>
        <dbReference type="Proteomes" id="UP001381693"/>
    </source>
</evidence>
<sequence length="139" mass="15511">MQRSTCNEVTIHEVEPLDDLAIRKSSIENNSNDGVTMATENMGPMNGPFKGLHDECAEDDALATEEEQCQNILQDHTDTPLPNECLLHRQANIEKSTACQQNEKSVSGSYLPSLYQWHSFNNGTGRCQDGVGRPWHPLQ</sequence>
<dbReference type="AlphaFoldDB" id="A0AAN8WPA7"/>
<organism evidence="2 3">
    <name type="scientific">Halocaridina rubra</name>
    <name type="common">Hawaiian red shrimp</name>
    <dbReference type="NCBI Taxonomy" id="373956"/>
    <lineage>
        <taxon>Eukaryota</taxon>
        <taxon>Metazoa</taxon>
        <taxon>Ecdysozoa</taxon>
        <taxon>Arthropoda</taxon>
        <taxon>Crustacea</taxon>
        <taxon>Multicrustacea</taxon>
        <taxon>Malacostraca</taxon>
        <taxon>Eumalacostraca</taxon>
        <taxon>Eucarida</taxon>
        <taxon>Decapoda</taxon>
        <taxon>Pleocyemata</taxon>
        <taxon>Caridea</taxon>
        <taxon>Atyoidea</taxon>
        <taxon>Atyidae</taxon>
        <taxon>Halocaridina</taxon>
    </lineage>
</organism>
<reference evidence="2 3" key="1">
    <citation type="submission" date="2023-11" db="EMBL/GenBank/DDBJ databases">
        <title>Halocaridina rubra genome assembly.</title>
        <authorList>
            <person name="Smith C."/>
        </authorList>
    </citation>
    <scope>NUCLEOTIDE SEQUENCE [LARGE SCALE GENOMIC DNA]</scope>
    <source>
        <strain evidence="2">EP-1</strain>
        <tissue evidence="2">Whole</tissue>
    </source>
</reference>
<accession>A0AAN8WPA7</accession>
<proteinExistence type="predicted"/>
<protein>
    <submittedName>
        <fullName evidence="2">Uncharacterized protein</fullName>
    </submittedName>
</protein>
<gene>
    <name evidence="2" type="ORF">SK128_009154</name>
</gene>
<dbReference type="EMBL" id="JAXCGZ010019095">
    <property type="protein sequence ID" value="KAK7066628.1"/>
    <property type="molecule type" value="Genomic_DNA"/>
</dbReference>
<name>A0AAN8WPA7_HALRR</name>
<feature type="region of interest" description="Disordered" evidence="1">
    <location>
        <begin position="31"/>
        <end position="50"/>
    </location>
</feature>
<keyword evidence="3" id="KW-1185">Reference proteome</keyword>
<evidence type="ECO:0000313" key="2">
    <source>
        <dbReference type="EMBL" id="KAK7066628.1"/>
    </source>
</evidence>